<dbReference type="InterPro" id="IPR000626">
    <property type="entry name" value="Ubiquitin-like_dom"/>
</dbReference>
<dbReference type="GO" id="GO:0005829">
    <property type="term" value="C:cytosol"/>
    <property type="evidence" value="ECO:0007669"/>
    <property type="project" value="TreeGrafter"/>
</dbReference>
<gene>
    <name evidence="5" type="ORF">PNEJI1_003040</name>
</gene>
<dbReference type="PANTHER" id="PTHR10677:SF3">
    <property type="entry name" value="FI07626P-RELATED"/>
    <property type="match status" value="1"/>
</dbReference>
<dbReference type="Gene3D" id="1.10.150.50">
    <property type="entry name" value="Transcription Factor, Ets-1"/>
    <property type="match status" value="1"/>
</dbReference>
<feature type="domain" description="PH" evidence="1">
    <location>
        <begin position="408"/>
        <end position="518"/>
    </location>
</feature>
<dbReference type="AlphaFoldDB" id="L0P9B5"/>
<dbReference type="Gene3D" id="3.10.20.90">
    <property type="entry name" value="Phosphatidylinositol 3-kinase Catalytic Subunit, Chain A, domain 1"/>
    <property type="match status" value="1"/>
</dbReference>
<dbReference type="InterPro" id="IPR001849">
    <property type="entry name" value="PH_domain"/>
</dbReference>
<dbReference type="PROSITE" id="PS50105">
    <property type="entry name" value="SAM_DOMAIN"/>
    <property type="match status" value="1"/>
</dbReference>
<dbReference type="InterPro" id="IPR013761">
    <property type="entry name" value="SAM/pointed_sf"/>
</dbReference>
<evidence type="ECO:0000313" key="5">
    <source>
        <dbReference type="EMBL" id="CCJ28953.1"/>
    </source>
</evidence>
<dbReference type="Pfam" id="PF00240">
    <property type="entry name" value="ubiquitin"/>
    <property type="match status" value="1"/>
</dbReference>
<feature type="domain" description="Ubiquitin-like" evidence="3">
    <location>
        <begin position="580"/>
        <end position="651"/>
    </location>
</feature>
<proteinExistence type="predicted"/>
<dbReference type="InterPro" id="IPR001660">
    <property type="entry name" value="SAM"/>
</dbReference>
<dbReference type="InterPro" id="IPR029071">
    <property type="entry name" value="Ubiquitin-like_domsf"/>
</dbReference>
<dbReference type="PROSITE" id="PS50003">
    <property type="entry name" value="PH_DOMAIN"/>
    <property type="match status" value="1"/>
</dbReference>
<feature type="domain" description="UBA" evidence="2">
    <location>
        <begin position="903"/>
        <end position="946"/>
    </location>
</feature>
<protein>
    <submittedName>
        <fullName evidence="5">Uncharacterized protein</fullName>
    </submittedName>
</protein>
<dbReference type="CDD" id="cd13316">
    <property type="entry name" value="PH_Boi"/>
    <property type="match status" value="1"/>
</dbReference>
<dbReference type="InParanoid" id="L0P9B5"/>
<evidence type="ECO:0000259" key="3">
    <source>
        <dbReference type="PROSITE" id="PS50053"/>
    </source>
</evidence>
<dbReference type="InterPro" id="IPR009060">
    <property type="entry name" value="UBA-like_sf"/>
</dbReference>
<dbReference type="FunCoup" id="L0P9B5">
    <property type="interactions" value="36"/>
</dbReference>
<comment type="caution">
    <text evidence="5">The sequence shown here is derived from an EMBL/GenBank/DDBJ whole genome shotgun (WGS) entry which is preliminary data.</text>
</comment>
<reference evidence="5 6" key="1">
    <citation type="journal article" date="2012" name="MBio">
        <title>De novo assembly of the Pneumocystis jirovecii genome from a single bronchoalveolar lavage fluid specimen from a patient.</title>
        <authorList>
            <person name="Cisse O.H."/>
            <person name="Pagni M."/>
            <person name="Hauser P.M."/>
        </authorList>
    </citation>
    <scope>NUCLEOTIDE SEQUENCE [LARGE SCALE GENOMIC DNA]</scope>
    <source>
        <strain evidence="5 6">SE8</strain>
    </source>
</reference>
<dbReference type="PANTHER" id="PTHR10677">
    <property type="entry name" value="UBIQUILIN"/>
    <property type="match status" value="1"/>
</dbReference>
<dbReference type="PROSITE" id="PS50030">
    <property type="entry name" value="UBA"/>
    <property type="match status" value="1"/>
</dbReference>
<dbReference type="VEuPathDB" id="FungiDB:PNEJI1_003040"/>
<dbReference type="CDD" id="cd16106">
    <property type="entry name" value="Ubl_Dsk2p_like"/>
    <property type="match status" value="1"/>
</dbReference>
<dbReference type="SUPFAM" id="SSF47769">
    <property type="entry name" value="SAM/Pointed domain"/>
    <property type="match status" value="1"/>
</dbReference>
<dbReference type="PROSITE" id="PS50053">
    <property type="entry name" value="UBIQUITIN_2"/>
    <property type="match status" value="1"/>
</dbReference>
<dbReference type="Proteomes" id="UP000010422">
    <property type="component" value="Unassembled WGS sequence"/>
</dbReference>
<dbReference type="SMART" id="SM00454">
    <property type="entry name" value="SAM"/>
    <property type="match status" value="1"/>
</dbReference>
<dbReference type="SMART" id="SM00213">
    <property type="entry name" value="UBQ"/>
    <property type="match status" value="1"/>
</dbReference>
<accession>L0P9B5</accession>
<dbReference type="CDD" id="cd09535">
    <property type="entry name" value="SAM_BOI-like_fungal"/>
    <property type="match status" value="1"/>
</dbReference>
<sequence length="946" mass="105992">MEGQKGLFPVIYTISYQELVKILSTQPFSIKNYGKTVKENDTVKNDVSNIDDLLSYIDHNEFKNMSLEDSSAGVLAWTPQDVAAWIESKGFGSFANKFIIHEITGDILIQMDYMHLKELGILSFGKRFEIEREIKLLRNSLSNEIENSRESKILPRSSSQSMAISKSFQLEKPEYAQSIRSIDQISLNRKSYEGSLSYKKNISSDQFHRSSLNGVPTDRFSAIVSRSSLEHSVPTLYENKTNYSYAPDRSTSLKSCSRSSEISVNNNNNNNNKSAWKATNKLVRGYKKKPKSYAIVDYSPSNNKISDHKKSARLSKRINQDTLKACPYGDYKQTNTLSTLKEIHSLNTESSETFKVEKEFLKMSSKAPLKKPSKLSVNKKSLLKKYQKLPTGIKEGIRNISVQDAIKEADYYGWMRKKTDRYGQWKLRFFCLTGTRLSYFYSEDDVGEKGLIDINSHRVVSMNNRFFYRDGKFCFKIVPPAPGTAKGITFTSPKVHYFSADTLEDMKGWVRAFIKITIGRDESVPVLSSCKVPTISLKAAREKLSNDASIDPSLHSECLSKDFSTNVSHQERIISPTKKITVNVKASNDKKYAIEVDADATIEEFKQLISTKADITPERQRLIYSGRVLKDEEKIETYKACISDGHTVHLVRGAGTQRQDRDMGSSAAQISQQIPRTISAGTGINNPFSALISAQYAGQVQLPPASTFGPDGGMTSFPPTPEQLSQIMSQQGMQEVMREMLSNSQLMDYIISTNPQLRSVPPGIQEMMRSEDFIRIMSNPETIRQIMEMQRVFGSLGMGVGNIFAGSNEPRMETPSEQQLSTQIDTPVQTNTTVPLLNLADNGLPPQQNPGSVPPNNLFATMATLLSNMGTQQQNTNASGFDPALFQSFLASLVTPQPQQTLPPEERFQEQLRQLNELGFTNFDRNIRALGRSGGSVQGAIEAMLD</sequence>
<organism evidence="6">
    <name type="scientific">Pneumocystis jirovecii</name>
    <name type="common">Human pneumocystis pneumonia agent</name>
    <dbReference type="NCBI Taxonomy" id="42068"/>
    <lineage>
        <taxon>Eukaryota</taxon>
        <taxon>Fungi</taxon>
        <taxon>Dikarya</taxon>
        <taxon>Ascomycota</taxon>
        <taxon>Taphrinomycotina</taxon>
        <taxon>Pneumocystomycetes</taxon>
        <taxon>Pneumocystaceae</taxon>
        <taxon>Pneumocystis</taxon>
    </lineage>
</organism>
<feature type="domain" description="SAM" evidence="4">
    <location>
        <begin position="77"/>
        <end position="140"/>
    </location>
</feature>
<dbReference type="Pfam" id="PF00169">
    <property type="entry name" value="PH"/>
    <property type="match status" value="1"/>
</dbReference>
<dbReference type="Pfam" id="PF07647">
    <property type="entry name" value="SAM_2"/>
    <property type="match status" value="1"/>
</dbReference>
<name>L0P9B5_PNEJI</name>
<dbReference type="CDD" id="cd14324">
    <property type="entry name" value="UBA_Dsk2p_like"/>
    <property type="match status" value="1"/>
</dbReference>
<feature type="non-terminal residue" evidence="5">
    <location>
        <position position="946"/>
    </location>
</feature>
<dbReference type="EMBL" id="CAKM01000138">
    <property type="protein sequence ID" value="CCJ28953.1"/>
    <property type="molecule type" value="Genomic_DNA"/>
</dbReference>
<dbReference type="SUPFAM" id="SSF54236">
    <property type="entry name" value="Ubiquitin-like"/>
    <property type="match status" value="1"/>
</dbReference>
<dbReference type="InterPro" id="IPR015940">
    <property type="entry name" value="UBA"/>
</dbReference>
<evidence type="ECO:0000313" key="6">
    <source>
        <dbReference type="Proteomes" id="UP000010422"/>
    </source>
</evidence>
<dbReference type="Gene3D" id="1.10.8.10">
    <property type="entry name" value="DNA helicase RuvA subunit, C-terminal domain"/>
    <property type="match status" value="1"/>
</dbReference>
<evidence type="ECO:0000259" key="1">
    <source>
        <dbReference type="PROSITE" id="PS50003"/>
    </source>
</evidence>
<dbReference type="InterPro" id="IPR015496">
    <property type="entry name" value="Ubiquilin"/>
</dbReference>
<dbReference type="Pfam" id="PF23195">
    <property type="entry name" value="UBQLN1"/>
    <property type="match status" value="1"/>
</dbReference>
<dbReference type="GO" id="GO:0006511">
    <property type="term" value="P:ubiquitin-dependent protein catabolic process"/>
    <property type="evidence" value="ECO:0007669"/>
    <property type="project" value="TreeGrafter"/>
</dbReference>
<dbReference type="STRING" id="1209962.L0P9B5"/>
<dbReference type="GO" id="GO:0031593">
    <property type="term" value="F:polyubiquitin modification-dependent protein binding"/>
    <property type="evidence" value="ECO:0007669"/>
    <property type="project" value="TreeGrafter"/>
</dbReference>
<dbReference type="InterPro" id="IPR011993">
    <property type="entry name" value="PH-like_dom_sf"/>
</dbReference>
<dbReference type="SUPFAM" id="SSF46934">
    <property type="entry name" value="UBA-like"/>
    <property type="match status" value="1"/>
</dbReference>
<dbReference type="SUPFAM" id="SSF50729">
    <property type="entry name" value="PH domain-like"/>
    <property type="match status" value="1"/>
</dbReference>
<evidence type="ECO:0000259" key="2">
    <source>
        <dbReference type="PROSITE" id="PS50030"/>
    </source>
</evidence>
<dbReference type="Gene3D" id="2.30.29.30">
    <property type="entry name" value="Pleckstrin-homology domain (PH domain)/Phosphotyrosine-binding domain (PTB)"/>
    <property type="match status" value="1"/>
</dbReference>
<dbReference type="SMART" id="SM00233">
    <property type="entry name" value="PH"/>
    <property type="match status" value="1"/>
</dbReference>
<evidence type="ECO:0000259" key="4">
    <source>
        <dbReference type="PROSITE" id="PS50105"/>
    </source>
</evidence>